<keyword evidence="1" id="KW-0472">Membrane</keyword>
<protein>
    <submittedName>
        <fullName evidence="2">Uncharacterized protein</fullName>
    </submittedName>
</protein>
<evidence type="ECO:0000313" key="2">
    <source>
        <dbReference type="EMBL" id="SVE28346.1"/>
    </source>
</evidence>
<feature type="non-terminal residue" evidence="2">
    <location>
        <position position="64"/>
    </location>
</feature>
<sequence length="64" mass="7616">MSTNSLRENYVLLATIFVVFYPTKGLLNLLYYFPQYESYPFIFNKFIFALLIISLSILLLYSKF</sequence>
<feature type="transmembrane region" description="Helical" evidence="1">
    <location>
        <begin position="39"/>
        <end position="61"/>
    </location>
</feature>
<dbReference type="AlphaFoldDB" id="A0A383C7H1"/>
<gene>
    <name evidence="2" type="ORF">METZ01_LOCUS481200</name>
</gene>
<keyword evidence="1" id="KW-0812">Transmembrane</keyword>
<evidence type="ECO:0000256" key="1">
    <source>
        <dbReference type="SAM" id="Phobius"/>
    </source>
</evidence>
<keyword evidence="1" id="KW-1133">Transmembrane helix</keyword>
<accession>A0A383C7H1</accession>
<name>A0A383C7H1_9ZZZZ</name>
<organism evidence="2">
    <name type="scientific">marine metagenome</name>
    <dbReference type="NCBI Taxonomy" id="408172"/>
    <lineage>
        <taxon>unclassified sequences</taxon>
        <taxon>metagenomes</taxon>
        <taxon>ecological metagenomes</taxon>
    </lineage>
</organism>
<proteinExistence type="predicted"/>
<reference evidence="2" key="1">
    <citation type="submission" date="2018-05" db="EMBL/GenBank/DDBJ databases">
        <authorList>
            <person name="Lanie J.A."/>
            <person name="Ng W.-L."/>
            <person name="Kazmierczak K.M."/>
            <person name="Andrzejewski T.M."/>
            <person name="Davidsen T.M."/>
            <person name="Wayne K.J."/>
            <person name="Tettelin H."/>
            <person name="Glass J.I."/>
            <person name="Rusch D."/>
            <person name="Podicherti R."/>
            <person name="Tsui H.-C.T."/>
            <person name="Winkler M.E."/>
        </authorList>
    </citation>
    <scope>NUCLEOTIDE SEQUENCE</scope>
</reference>
<feature type="transmembrane region" description="Helical" evidence="1">
    <location>
        <begin position="12"/>
        <end position="33"/>
    </location>
</feature>
<dbReference type="EMBL" id="UINC01206632">
    <property type="protein sequence ID" value="SVE28346.1"/>
    <property type="molecule type" value="Genomic_DNA"/>
</dbReference>